<gene>
    <name evidence="1" type="ORF">BN1708_002861</name>
    <name evidence="2" type="ORF">BN1723_012375</name>
</gene>
<proteinExistence type="predicted"/>
<dbReference type="Proteomes" id="UP000045706">
    <property type="component" value="Unassembled WGS sequence"/>
</dbReference>
<evidence type="ECO:0000313" key="2">
    <source>
        <dbReference type="EMBL" id="CRK21385.1"/>
    </source>
</evidence>
<keyword evidence="3" id="KW-1185">Reference proteome</keyword>
<dbReference type="Proteomes" id="UP000044602">
    <property type="component" value="Unassembled WGS sequence"/>
</dbReference>
<reference evidence="3 4" key="1">
    <citation type="submission" date="2015-05" db="EMBL/GenBank/DDBJ databases">
        <authorList>
            <person name="Fogelqvist Johan"/>
        </authorList>
    </citation>
    <scope>NUCLEOTIDE SEQUENCE [LARGE SCALE GENOMIC DNA]</scope>
    <source>
        <strain evidence="1">VL1</strain>
        <strain evidence="2">VL2</strain>
    </source>
</reference>
<accession>A0A0G4L3L7</accession>
<dbReference type="AlphaFoldDB" id="A0A0G4L3L7"/>
<sequence>MATIAYEPLPQLRGPQNYRVWKARMHQVLASQGLIDRLQGNDSYYDSSAQHLDALALQAAEQRAFALLLASISDQVLERLLYLGWSSGSRNASLLWKAVEELSARGML</sequence>
<feature type="non-terminal residue" evidence="1">
    <location>
        <position position="108"/>
    </location>
</feature>
<name>A0A0G4L3L7_VERLO</name>
<organism evidence="1 3">
    <name type="scientific">Verticillium longisporum</name>
    <name type="common">Verticillium dahliae var. longisporum</name>
    <dbReference type="NCBI Taxonomy" id="100787"/>
    <lineage>
        <taxon>Eukaryota</taxon>
        <taxon>Fungi</taxon>
        <taxon>Dikarya</taxon>
        <taxon>Ascomycota</taxon>
        <taxon>Pezizomycotina</taxon>
        <taxon>Sordariomycetes</taxon>
        <taxon>Hypocreomycetidae</taxon>
        <taxon>Glomerellales</taxon>
        <taxon>Plectosphaerellaceae</taxon>
        <taxon>Verticillium</taxon>
    </lineage>
</organism>
<evidence type="ECO:0000313" key="4">
    <source>
        <dbReference type="Proteomes" id="UP000045706"/>
    </source>
</evidence>
<evidence type="ECO:0000313" key="3">
    <source>
        <dbReference type="Proteomes" id="UP000044602"/>
    </source>
</evidence>
<evidence type="ECO:0000313" key="1">
    <source>
        <dbReference type="EMBL" id="CRK16604.1"/>
    </source>
</evidence>
<protein>
    <recommendedName>
        <fullName evidence="5">DUF4219 domain-containing protein</fullName>
    </recommendedName>
</protein>
<dbReference type="EMBL" id="CVQI01011891">
    <property type="protein sequence ID" value="CRK21385.1"/>
    <property type="molecule type" value="Genomic_DNA"/>
</dbReference>
<evidence type="ECO:0008006" key="5">
    <source>
        <dbReference type="Google" id="ProtNLM"/>
    </source>
</evidence>
<dbReference type="EMBL" id="CVQH01007779">
    <property type="protein sequence ID" value="CRK16604.1"/>
    <property type="molecule type" value="Genomic_DNA"/>
</dbReference>